<sequence>MKAALQRKWESIGRHALPVLSAAPSGGRATYDRLLQAIGDAPVVMIGEASHGTLDFYRERAIITRRLIEEKGFSSVIVEADWPDAYRINRFVQHYPTTKDKTAQDALGDFERFPKWMWRNTVEFVEWMREYNANRDVRQRAGFYGMDLYSFIASSNEVLEYLEKVDPQLAEDARENYECFLQYGDDPHAYARHTAFGMSPTCEKEVLETLKMIRAKTHERMRRDGFLEHDEDFYAQQNAEIVKDAEEYYRASAIGRADSWNIRDSHMVKAIHDLIGHRTKQTGAPAKVVIWAHNSHLGDARATDMGRKRRKHNVGQLLREQCGFNNTFNIGFTTYTGTVSAASGWGKPLQKKNVVPGRKDSWEGVLHEARPNGWHDFMLIFNQVKKASDSEARLGQWSHVLQGALRKHEVDTELTRLLSDELLERYIGVIYRPDTELLSHYSSSALSLQYDAVIHIDQTEALPPIDPHPHFPSSSSSSSYA</sequence>
<dbReference type="CDD" id="cd14728">
    <property type="entry name" value="Ere-like"/>
    <property type="match status" value="1"/>
</dbReference>
<evidence type="ECO:0000313" key="2">
    <source>
        <dbReference type="Proteomes" id="UP000011083"/>
    </source>
</evidence>
<dbReference type="SUPFAM" id="SSF159501">
    <property type="entry name" value="EreA/ChaN-like"/>
    <property type="match status" value="1"/>
</dbReference>
<dbReference type="STRING" id="1257118.L8H9M7"/>
<dbReference type="PANTHER" id="PTHR31299">
    <property type="entry name" value="ESTERASE, PUTATIVE (AFU_ORTHOLOGUE AFUA_1G05850)-RELATED"/>
    <property type="match status" value="1"/>
</dbReference>
<protein>
    <submittedName>
        <fullName evidence="1">Erythromycin esterase</fullName>
    </submittedName>
</protein>
<dbReference type="Gene3D" id="1.20.1440.30">
    <property type="entry name" value="Biosynthetic Protein domain"/>
    <property type="match status" value="1"/>
</dbReference>
<dbReference type="Gene3D" id="3.30.1870.10">
    <property type="entry name" value="EreA-like, domain 2"/>
    <property type="match status" value="1"/>
</dbReference>
<accession>L8H9M7</accession>
<dbReference type="GO" id="GO:0046677">
    <property type="term" value="P:response to antibiotic"/>
    <property type="evidence" value="ECO:0007669"/>
    <property type="project" value="InterPro"/>
</dbReference>
<dbReference type="InterPro" id="IPR007815">
    <property type="entry name" value="Emycin_Estase"/>
</dbReference>
<dbReference type="GeneID" id="14921983"/>
<dbReference type="OMA" id="RQSHYYH"/>
<dbReference type="Pfam" id="PF05139">
    <property type="entry name" value="Erythro_esteras"/>
    <property type="match status" value="1"/>
</dbReference>
<proteinExistence type="predicted"/>
<gene>
    <name evidence="1" type="ORF">ACA1_282920</name>
</gene>
<dbReference type="PIRSF" id="PIRSF036794">
    <property type="entry name" value="UCP_erythr_ester"/>
    <property type="match status" value="1"/>
</dbReference>
<dbReference type="AlphaFoldDB" id="L8H9M7"/>
<dbReference type="EMBL" id="KB007908">
    <property type="protein sequence ID" value="ELR21106.1"/>
    <property type="molecule type" value="Genomic_DNA"/>
</dbReference>
<dbReference type="VEuPathDB" id="AmoebaDB:ACA1_282920"/>
<keyword evidence="2" id="KW-1185">Reference proteome</keyword>
<organism evidence="1 2">
    <name type="scientific">Acanthamoeba castellanii (strain ATCC 30010 / Neff)</name>
    <dbReference type="NCBI Taxonomy" id="1257118"/>
    <lineage>
        <taxon>Eukaryota</taxon>
        <taxon>Amoebozoa</taxon>
        <taxon>Discosea</taxon>
        <taxon>Longamoebia</taxon>
        <taxon>Centramoebida</taxon>
        <taxon>Acanthamoebidae</taxon>
        <taxon>Acanthamoeba</taxon>
    </lineage>
</organism>
<dbReference type="InterPro" id="IPR052036">
    <property type="entry name" value="Hydrolase/PRTase-associated"/>
</dbReference>
<dbReference type="Proteomes" id="UP000011083">
    <property type="component" value="Unassembled WGS sequence"/>
</dbReference>
<dbReference type="PANTHER" id="PTHR31299:SF0">
    <property type="entry name" value="ESTERASE, PUTATIVE (AFU_ORTHOLOGUE AFUA_1G05850)-RELATED"/>
    <property type="match status" value="1"/>
</dbReference>
<dbReference type="Gene3D" id="3.40.1660.10">
    <property type="entry name" value="EreA-like (biosynthetic domain)"/>
    <property type="match status" value="1"/>
</dbReference>
<dbReference type="KEGG" id="acan:ACA1_282920"/>
<name>L8H9M7_ACACF</name>
<reference evidence="1 2" key="1">
    <citation type="journal article" date="2013" name="Genome Biol.">
        <title>Genome of Acanthamoeba castellanii highlights extensive lateral gene transfer and early evolution of tyrosine kinase signaling.</title>
        <authorList>
            <person name="Clarke M."/>
            <person name="Lohan A.J."/>
            <person name="Liu B."/>
            <person name="Lagkouvardos I."/>
            <person name="Roy S."/>
            <person name="Zafar N."/>
            <person name="Bertelli C."/>
            <person name="Schilde C."/>
            <person name="Kianianmomeni A."/>
            <person name="Burglin T.R."/>
            <person name="Frech C."/>
            <person name="Turcotte B."/>
            <person name="Kopec K.O."/>
            <person name="Synnott J.M."/>
            <person name="Choo C."/>
            <person name="Paponov I."/>
            <person name="Finkler A."/>
            <person name="Soon Heng Tan C."/>
            <person name="Hutchins A.P."/>
            <person name="Weinmeier T."/>
            <person name="Rattei T."/>
            <person name="Chu J.S."/>
            <person name="Gimenez G."/>
            <person name="Irimia M."/>
            <person name="Rigden D.J."/>
            <person name="Fitzpatrick D.A."/>
            <person name="Lorenzo-Morales J."/>
            <person name="Bateman A."/>
            <person name="Chiu C.H."/>
            <person name="Tang P."/>
            <person name="Hegemann P."/>
            <person name="Fromm H."/>
            <person name="Raoult D."/>
            <person name="Greub G."/>
            <person name="Miranda-Saavedra D."/>
            <person name="Chen N."/>
            <person name="Nash P."/>
            <person name="Ginger M.L."/>
            <person name="Horn M."/>
            <person name="Schaap P."/>
            <person name="Caler L."/>
            <person name="Loftus B."/>
        </authorList>
    </citation>
    <scope>NUCLEOTIDE SEQUENCE [LARGE SCALE GENOMIC DNA]</scope>
    <source>
        <strain evidence="1 2">Neff</strain>
    </source>
</reference>
<dbReference type="OrthoDB" id="413649at2759"/>
<dbReference type="InterPro" id="IPR014622">
    <property type="entry name" value="UCP036794_erythomycin"/>
</dbReference>
<dbReference type="RefSeq" id="XP_004344849.1">
    <property type="nucleotide sequence ID" value="XM_004344799.1"/>
</dbReference>
<evidence type="ECO:0000313" key="1">
    <source>
        <dbReference type="EMBL" id="ELR21106.1"/>
    </source>
</evidence>